<proteinExistence type="predicted"/>
<keyword evidence="1" id="KW-0812">Transmembrane</keyword>
<evidence type="ECO:0000256" key="1">
    <source>
        <dbReference type="SAM" id="Phobius"/>
    </source>
</evidence>
<organism evidence="2 3">
    <name type="scientific">Chitinophaga caeni</name>
    <dbReference type="NCBI Taxonomy" id="2029983"/>
    <lineage>
        <taxon>Bacteria</taxon>
        <taxon>Pseudomonadati</taxon>
        <taxon>Bacteroidota</taxon>
        <taxon>Chitinophagia</taxon>
        <taxon>Chitinophagales</taxon>
        <taxon>Chitinophagaceae</taxon>
        <taxon>Chitinophaga</taxon>
    </lineage>
</organism>
<keyword evidence="1" id="KW-0472">Membrane</keyword>
<dbReference type="KEGG" id="cbae:COR50_15900"/>
<gene>
    <name evidence="2" type="ORF">COR50_15900</name>
</gene>
<feature type="transmembrane region" description="Helical" evidence="1">
    <location>
        <begin position="209"/>
        <end position="227"/>
    </location>
</feature>
<dbReference type="Proteomes" id="UP000220133">
    <property type="component" value="Chromosome"/>
</dbReference>
<protein>
    <recommendedName>
        <fullName evidence="4">DUF937 domain-containing protein</fullName>
    </recommendedName>
</protein>
<name>A0A291QX31_9BACT</name>
<sequence length="234" mass="25540">MANDIIHSIENALGPDYSTLLATQLHESGDAVQKSIKTIVPSILAGFLYKASNATDSNTLLNIFRRADVQSSGNFGEMIKEGITPNLVSKGVDLVQSIFGSSSLALVENLARYTGIKNSSADSIINTITPITINELMQEAKGKDLNMRSILHQLNQQKEQIFNAVPKDFDLAGIIKVHNLHTVNDRFSVLATSLREHLTKPTEKPGTRWGLLLCILMGVALILWYLVRGCNPGA</sequence>
<dbReference type="OrthoDB" id="9782229at2"/>
<evidence type="ECO:0000313" key="2">
    <source>
        <dbReference type="EMBL" id="ATL48526.1"/>
    </source>
</evidence>
<dbReference type="RefSeq" id="WP_098194899.1">
    <property type="nucleotide sequence ID" value="NZ_CP023777.1"/>
</dbReference>
<keyword evidence="1" id="KW-1133">Transmembrane helix</keyword>
<dbReference type="AlphaFoldDB" id="A0A291QX31"/>
<dbReference type="EMBL" id="CP023777">
    <property type="protein sequence ID" value="ATL48526.1"/>
    <property type="molecule type" value="Genomic_DNA"/>
</dbReference>
<accession>A0A291QX31</accession>
<dbReference type="Pfam" id="PF06078">
    <property type="entry name" value="DUF937"/>
    <property type="match status" value="1"/>
</dbReference>
<evidence type="ECO:0008006" key="4">
    <source>
        <dbReference type="Google" id="ProtNLM"/>
    </source>
</evidence>
<keyword evidence="3" id="KW-1185">Reference proteome</keyword>
<reference evidence="2 3" key="1">
    <citation type="submission" date="2017-10" db="EMBL/GenBank/DDBJ databases">
        <title>Paenichitinophaga pekingensis gen. nov., sp. nov., isolated from activated sludge.</title>
        <authorList>
            <person name="Jin D."/>
            <person name="Kong X."/>
            <person name="Deng Y."/>
            <person name="Bai Z."/>
        </authorList>
    </citation>
    <scope>NUCLEOTIDE SEQUENCE [LARGE SCALE GENOMIC DNA]</scope>
    <source>
        <strain evidence="2 3">13</strain>
    </source>
</reference>
<dbReference type="InterPro" id="IPR009282">
    <property type="entry name" value="DUF937"/>
</dbReference>
<evidence type="ECO:0000313" key="3">
    <source>
        <dbReference type="Proteomes" id="UP000220133"/>
    </source>
</evidence>